<dbReference type="EMBL" id="JAFFJS010000001">
    <property type="protein sequence ID" value="MBM9432458.1"/>
    <property type="molecule type" value="Genomic_DNA"/>
</dbReference>
<dbReference type="InterPro" id="IPR036412">
    <property type="entry name" value="HAD-like_sf"/>
</dbReference>
<dbReference type="InterPro" id="IPR023214">
    <property type="entry name" value="HAD_sf"/>
</dbReference>
<accession>A0ABS2TCS6</accession>
<organism evidence="1 2">
    <name type="scientific">Flaviflexus equikiangi</name>
    <dbReference type="NCBI Taxonomy" id="2758573"/>
    <lineage>
        <taxon>Bacteria</taxon>
        <taxon>Bacillati</taxon>
        <taxon>Actinomycetota</taxon>
        <taxon>Actinomycetes</taxon>
        <taxon>Actinomycetales</taxon>
        <taxon>Actinomycetaceae</taxon>
        <taxon>Flaviflexus</taxon>
    </lineage>
</organism>
<reference evidence="2" key="1">
    <citation type="submission" date="2021-02" db="EMBL/GenBank/DDBJ databases">
        <title>Leucobacter sp. CX169.</title>
        <authorList>
            <person name="Cheng Y."/>
        </authorList>
    </citation>
    <scope>NUCLEOTIDE SEQUENCE [LARGE SCALE GENOMIC DNA]</scope>
    <source>
        <strain evidence="2">JY899</strain>
    </source>
</reference>
<name>A0ABS2TCS6_9ACTO</name>
<dbReference type="RefSeq" id="WP_187995999.1">
    <property type="nucleotide sequence ID" value="NZ_JACEXG010000001.1"/>
</dbReference>
<dbReference type="Gene3D" id="3.40.50.1000">
    <property type="entry name" value="HAD superfamily/HAD-like"/>
    <property type="match status" value="1"/>
</dbReference>
<sequence length="103" mass="10789">MQIAPAARDPLRGMLHHELDRLAENHNGDAEARHHIDGCLDLPVGIASNAFFGSVHHTCLTDHGLSDLIGAEVYSGGAGARKPNPSLIHRAADVLGLPAASCV</sequence>
<evidence type="ECO:0000313" key="1">
    <source>
        <dbReference type="EMBL" id="MBM9432458.1"/>
    </source>
</evidence>
<keyword evidence="2" id="KW-1185">Reference proteome</keyword>
<protein>
    <submittedName>
        <fullName evidence="1">Uncharacterized protein</fullName>
    </submittedName>
</protein>
<dbReference type="SUPFAM" id="SSF56784">
    <property type="entry name" value="HAD-like"/>
    <property type="match status" value="1"/>
</dbReference>
<proteinExistence type="predicted"/>
<comment type="caution">
    <text evidence="1">The sequence shown here is derived from an EMBL/GenBank/DDBJ whole genome shotgun (WGS) entry which is preliminary data.</text>
</comment>
<evidence type="ECO:0000313" key="2">
    <source>
        <dbReference type="Proteomes" id="UP000705983"/>
    </source>
</evidence>
<gene>
    <name evidence="1" type="ORF">JVW63_01870</name>
</gene>
<dbReference type="Proteomes" id="UP000705983">
    <property type="component" value="Unassembled WGS sequence"/>
</dbReference>